<dbReference type="Proteomes" id="UP000254920">
    <property type="component" value="Unassembled WGS sequence"/>
</dbReference>
<comment type="pathway">
    <text evidence="1">Lipid metabolism.</text>
</comment>
<name>A0A381DLI7_9BACT</name>
<dbReference type="AlphaFoldDB" id="A0A381DLI7"/>
<dbReference type="GO" id="GO:0008757">
    <property type="term" value="F:S-adenosylmethionine-dependent methyltransferase activity"/>
    <property type="evidence" value="ECO:0007669"/>
    <property type="project" value="InterPro"/>
</dbReference>
<proteinExistence type="predicted"/>
<organism evidence="6 7">
    <name type="scientific">Campylobacter sputorum subsp. sputorum</name>
    <dbReference type="NCBI Taxonomy" id="32024"/>
    <lineage>
        <taxon>Bacteria</taxon>
        <taxon>Pseudomonadati</taxon>
        <taxon>Campylobacterota</taxon>
        <taxon>Epsilonproteobacteria</taxon>
        <taxon>Campylobacterales</taxon>
        <taxon>Campylobacteraceae</taxon>
        <taxon>Campylobacter</taxon>
    </lineage>
</organism>
<evidence type="ECO:0000256" key="4">
    <source>
        <dbReference type="ARBA" id="ARBA00025707"/>
    </source>
</evidence>
<evidence type="ECO:0000256" key="2">
    <source>
        <dbReference type="ARBA" id="ARBA00022603"/>
    </source>
</evidence>
<evidence type="ECO:0000256" key="3">
    <source>
        <dbReference type="ARBA" id="ARBA00022679"/>
    </source>
</evidence>
<comment type="pathway">
    <text evidence="4">Phospholipid metabolism.</text>
</comment>
<dbReference type="GO" id="GO:0032259">
    <property type="term" value="P:methylation"/>
    <property type="evidence" value="ECO:0007669"/>
    <property type="project" value="UniProtKB-KW"/>
</dbReference>
<dbReference type="InterPro" id="IPR029063">
    <property type="entry name" value="SAM-dependent_MTases_sf"/>
</dbReference>
<feature type="domain" description="Methyltransferase type 11" evidence="5">
    <location>
        <begin position="45"/>
        <end position="144"/>
    </location>
</feature>
<evidence type="ECO:0000313" key="6">
    <source>
        <dbReference type="EMBL" id="SUX11460.1"/>
    </source>
</evidence>
<keyword evidence="7" id="KW-1185">Reference proteome</keyword>
<dbReference type="STRING" id="32024.GCA_000788295_00782"/>
<dbReference type="SUPFAM" id="SSF53335">
    <property type="entry name" value="S-adenosyl-L-methionine-dependent methyltransferases"/>
    <property type="match status" value="1"/>
</dbReference>
<dbReference type="EMBL" id="UFVD01000001">
    <property type="protein sequence ID" value="SUX11460.1"/>
    <property type="molecule type" value="Genomic_DNA"/>
</dbReference>
<dbReference type="GeneID" id="93090324"/>
<dbReference type="CDD" id="cd02440">
    <property type="entry name" value="AdoMet_MTases"/>
    <property type="match status" value="1"/>
</dbReference>
<sequence>MNKDNCRFPKGEEGKETLLRMNEMHNEGATWAISNLEFGRNLNILDVGCGGGKNISNLATKFNDSVIYGVDYSSTSVDVASEINSHLIEQKRVFIDEQSVSNLKFKDIFFDIVCAFETIYFWPDIKNDFLEIKRVLKDGGKFLIFVEGSTKEVLKEWSKEVHLKNQLTKDELINILKEVGYKNIQSFNMNKSEKLCIISQK</sequence>
<dbReference type="Gene3D" id="3.40.50.150">
    <property type="entry name" value="Vaccinia Virus protein VP39"/>
    <property type="match status" value="1"/>
</dbReference>
<dbReference type="InterPro" id="IPR013216">
    <property type="entry name" value="Methyltransf_11"/>
</dbReference>
<dbReference type="EC" id="2.1.1.-" evidence="6"/>
<evidence type="ECO:0000256" key="1">
    <source>
        <dbReference type="ARBA" id="ARBA00005189"/>
    </source>
</evidence>
<keyword evidence="2 6" id="KW-0489">Methyltransferase</keyword>
<dbReference type="RefSeq" id="WP_089182183.1">
    <property type="nucleotide sequence ID" value="NZ_CP043427.1"/>
</dbReference>
<gene>
    <name evidence="6" type="primary">rebM</name>
    <name evidence="6" type="ORF">NCTC12475_01686</name>
</gene>
<evidence type="ECO:0000259" key="5">
    <source>
        <dbReference type="Pfam" id="PF08241"/>
    </source>
</evidence>
<protein>
    <submittedName>
        <fullName evidence="6">Putative methyl transferase</fullName>
        <ecNumber evidence="6">2.1.1.-</ecNumber>
    </submittedName>
</protein>
<dbReference type="OrthoDB" id="5363250at2"/>
<dbReference type="PANTHER" id="PTHR44307">
    <property type="entry name" value="PHOSPHOETHANOLAMINE METHYLTRANSFERASE"/>
    <property type="match status" value="1"/>
</dbReference>
<dbReference type="Pfam" id="PF08241">
    <property type="entry name" value="Methyltransf_11"/>
    <property type="match status" value="1"/>
</dbReference>
<evidence type="ECO:0000313" key="7">
    <source>
        <dbReference type="Proteomes" id="UP000254920"/>
    </source>
</evidence>
<dbReference type="PANTHER" id="PTHR44307:SF2">
    <property type="entry name" value="PHOSPHOETHANOLAMINE METHYLTRANSFERASE ISOFORM X1"/>
    <property type="match status" value="1"/>
</dbReference>
<accession>A0A381DLI7</accession>
<keyword evidence="3 6" id="KW-0808">Transferase</keyword>
<reference evidence="6 7" key="1">
    <citation type="submission" date="2018-06" db="EMBL/GenBank/DDBJ databases">
        <authorList>
            <consortium name="Pathogen Informatics"/>
            <person name="Doyle S."/>
        </authorList>
    </citation>
    <scope>NUCLEOTIDE SEQUENCE [LARGE SCALE GENOMIC DNA]</scope>
    <source>
        <strain evidence="6 7">NCTC12475</strain>
    </source>
</reference>